<reference evidence="1" key="2">
    <citation type="submission" date="2015-03" db="EMBL/GenBank/DDBJ databases">
        <authorList>
            <person name="Chow C.-E.T."/>
            <person name="Winget D.M."/>
            <person name="White R.A.III."/>
            <person name="Hallam S.J."/>
            <person name="Suttle C.A."/>
        </authorList>
    </citation>
    <scope>NUCLEOTIDE SEQUENCE</scope>
    <source>
        <strain evidence="1">Anoxic2_4</strain>
    </source>
</reference>
<name>A0A0F7L649_9VIRU</name>
<protein>
    <submittedName>
        <fullName evidence="1">Uncharacterized protein</fullName>
    </submittedName>
</protein>
<dbReference type="EMBL" id="KR029588">
    <property type="protein sequence ID" value="AKH46972.1"/>
    <property type="molecule type" value="Genomic_DNA"/>
</dbReference>
<reference evidence="1" key="1">
    <citation type="journal article" date="2015" name="Front. Microbiol.">
        <title>Combining genomic sequencing methods to explore viral diversity and reveal potential virus-host interactions.</title>
        <authorList>
            <person name="Chow C.E."/>
            <person name="Winget D.M."/>
            <person name="White R.A.III."/>
            <person name="Hallam S.J."/>
            <person name="Suttle C.A."/>
        </authorList>
    </citation>
    <scope>NUCLEOTIDE SEQUENCE</scope>
    <source>
        <strain evidence="1">Anoxic2_4</strain>
    </source>
</reference>
<proteinExistence type="predicted"/>
<sequence length="49" mass="6030">MLCYHYTISRYTPPIDGVGELSKSRIRIRCRIHRHVFHNEVLFHFPNYR</sequence>
<organism evidence="1">
    <name type="scientific">uncultured marine virus</name>
    <dbReference type="NCBI Taxonomy" id="186617"/>
    <lineage>
        <taxon>Viruses</taxon>
        <taxon>environmental samples</taxon>
    </lineage>
</organism>
<evidence type="ECO:0000313" key="1">
    <source>
        <dbReference type="EMBL" id="AKH46972.1"/>
    </source>
</evidence>
<accession>A0A0F7L649</accession>